<protein>
    <recommendedName>
        <fullName evidence="3">Translesion DNA synthesis-associated protein ImuA</fullName>
    </recommendedName>
</protein>
<name>A0A9J9UB68_ACIET</name>
<dbReference type="AlphaFoldDB" id="A0A9J9UB68"/>
<dbReference type="PIRSF" id="PIRSF037290">
    <property type="entry name" value="UCP037290"/>
    <property type="match status" value="1"/>
</dbReference>
<dbReference type="NCBIfam" id="NF033429">
    <property type="entry name" value="ImuA_translesion"/>
    <property type="match status" value="1"/>
</dbReference>
<dbReference type="RefSeq" id="WP_015913297.1">
    <property type="nucleotide sequence ID" value="NC_011992.1"/>
</dbReference>
<keyword evidence="2" id="KW-1185">Reference proteome</keyword>
<dbReference type="Proteomes" id="UP000000450">
    <property type="component" value="Chromosome"/>
</dbReference>
<dbReference type="Gene3D" id="3.40.50.300">
    <property type="entry name" value="P-loop containing nucleotide triphosphate hydrolases"/>
    <property type="match status" value="1"/>
</dbReference>
<evidence type="ECO:0008006" key="3">
    <source>
        <dbReference type="Google" id="ProtNLM"/>
    </source>
</evidence>
<reference evidence="1 2" key="1">
    <citation type="journal article" date="2010" name="J. Bacteriol.">
        <title>Completed genome sequence of the anaerobic iron-oxidizing bacterium Acidovorax ebreus strain TPSY.</title>
        <authorList>
            <person name="Byrne-Bailey K.G."/>
            <person name="Weber K.A."/>
            <person name="Chair A.H."/>
            <person name="Bose S."/>
            <person name="Knox T."/>
            <person name="Spanbauer T.L."/>
            <person name="Chertkov O."/>
            <person name="Coates J.D."/>
        </authorList>
    </citation>
    <scope>NUCLEOTIDE SEQUENCE [LARGE SCALE GENOMIC DNA]</scope>
    <source>
        <strain evidence="1 2">TPSY</strain>
    </source>
</reference>
<organism evidence="1 2">
    <name type="scientific">Acidovorax ebreus (strain TPSY)</name>
    <name type="common">Diaphorobacter sp. (strain TPSY)</name>
    <dbReference type="NCBI Taxonomy" id="535289"/>
    <lineage>
        <taxon>Bacteria</taxon>
        <taxon>Pseudomonadati</taxon>
        <taxon>Pseudomonadota</taxon>
        <taxon>Betaproteobacteria</taxon>
        <taxon>Burkholderiales</taxon>
        <taxon>Comamonadaceae</taxon>
        <taxon>Diaphorobacter</taxon>
    </lineage>
</organism>
<dbReference type="EMBL" id="CP001392">
    <property type="protein sequence ID" value="ACM33222.1"/>
    <property type="molecule type" value="Genomic_DNA"/>
</dbReference>
<gene>
    <name evidence="1" type="ordered locus">Dtpsy_1765</name>
</gene>
<evidence type="ECO:0000313" key="2">
    <source>
        <dbReference type="Proteomes" id="UP000000450"/>
    </source>
</evidence>
<proteinExistence type="predicted"/>
<dbReference type="KEGG" id="dia:Dtpsy_1765"/>
<dbReference type="SUPFAM" id="SSF52540">
    <property type="entry name" value="P-loop containing nucleoside triphosphate hydrolases"/>
    <property type="match status" value="1"/>
</dbReference>
<dbReference type="InterPro" id="IPR027417">
    <property type="entry name" value="P-loop_NTPase"/>
</dbReference>
<dbReference type="InterPro" id="IPR047610">
    <property type="entry name" value="ImuA_translesion"/>
</dbReference>
<sequence>MAAFLSSSLNALPGVWQGDAWAHAPQPAVATGHAPLDAQLPGGGWPLGCMSELLLPPQAHPEWTLVMPALAAHLAQGPGRAVLVTPPLEPFLPALQPLGLAADRLCCIHPPSPRADMAAAWACEQALRCRDVRAVLAWLPQVPAAVLRRLQLAAAQHRQLLWVMRPERSRAQASPAPLRLWLQPQGEELHVHVVKRRGPPLAQPVALPARTPVLAAALQAQAQWRRQVQAAAWGMGGRTPQEVEDALACLALATH</sequence>
<accession>A0A9J9UB68</accession>
<evidence type="ECO:0000313" key="1">
    <source>
        <dbReference type="EMBL" id="ACM33222.1"/>
    </source>
</evidence>
<dbReference type="InterPro" id="IPR017166">
    <property type="entry name" value="UCP037290"/>
</dbReference>